<accession>A0AAJ0BLW8</accession>
<feature type="transmembrane region" description="Helical" evidence="2">
    <location>
        <begin position="138"/>
        <end position="160"/>
    </location>
</feature>
<evidence type="ECO:0000313" key="3">
    <source>
        <dbReference type="EMBL" id="KAK1758286.1"/>
    </source>
</evidence>
<feature type="region of interest" description="Disordered" evidence="1">
    <location>
        <begin position="1"/>
        <end position="104"/>
    </location>
</feature>
<organism evidence="3 4">
    <name type="scientific">Echria macrotheca</name>
    <dbReference type="NCBI Taxonomy" id="438768"/>
    <lineage>
        <taxon>Eukaryota</taxon>
        <taxon>Fungi</taxon>
        <taxon>Dikarya</taxon>
        <taxon>Ascomycota</taxon>
        <taxon>Pezizomycotina</taxon>
        <taxon>Sordariomycetes</taxon>
        <taxon>Sordariomycetidae</taxon>
        <taxon>Sordariales</taxon>
        <taxon>Schizotheciaceae</taxon>
        <taxon>Echria</taxon>
    </lineage>
</organism>
<keyword evidence="4" id="KW-1185">Reference proteome</keyword>
<protein>
    <submittedName>
        <fullName evidence="3">Uncharacterized protein</fullName>
    </submittedName>
</protein>
<reference evidence="3" key="1">
    <citation type="submission" date="2023-06" db="EMBL/GenBank/DDBJ databases">
        <title>Genome-scale phylogeny and comparative genomics of the fungal order Sordariales.</title>
        <authorList>
            <consortium name="Lawrence Berkeley National Laboratory"/>
            <person name="Hensen N."/>
            <person name="Bonometti L."/>
            <person name="Westerberg I."/>
            <person name="Brannstrom I.O."/>
            <person name="Guillou S."/>
            <person name="Cros-Aarteil S."/>
            <person name="Calhoun S."/>
            <person name="Haridas S."/>
            <person name="Kuo A."/>
            <person name="Mondo S."/>
            <person name="Pangilinan J."/>
            <person name="Riley R."/>
            <person name="Labutti K."/>
            <person name="Andreopoulos B."/>
            <person name="Lipzen A."/>
            <person name="Chen C."/>
            <person name="Yanf M."/>
            <person name="Daum C."/>
            <person name="Ng V."/>
            <person name="Clum A."/>
            <person name="Steindorff A."/>
            <person name="Ohm R."/>
            <person name="Martin F."/>
            <person name="Silar P."/>
            <person name="Natvig D."/>
            <person name="Lalanne C."/>
            <person name="Gautier V."/>
            <person name="Ament-Velasquez S.L."/>
            <person name="Kruys A."/>
            <person name="Hutchinson M.I."/>
            <person name="Powell A.J."/>
            <person name="Barry K."/>
            <person name="Miller A.N."/>
            <person name="Grigoriev I.V."/>
            <person name="Debuchy R."/>
            <person name="Gladieux P."/>
            <person name="Thoren M.H."/>
            <person name="Johannesson H."/>
        </authorList>
    </citation>
    <scope>NUCLEOTIDE SEQUENCE</scope>
    <source>
        <strain evidence="3">PSN4</strain>
    </source>
</reference>
<feature type="compositionally biased region" description="Low complexity" evidence="1">
    <location>
        <begin position="61"/>
        <end position="92"/>
    </location>
</feature>
<dbReference type="Proteomes" id="UP001239445">
    <property type="component" value="Unassembled WGS sequence"/>
</dbReference>
<proteinExistence type="predicted"/>
<comment type="caution">
    <text evidence="3">The sequence shown here is derived from an EMBL/GenBank/DDBJ whole genome shotgun (WGS) entry which is preliminary data.</text>
</comment>
<keyword evidence="2" id="KW-0812">Transmembrane</keyword>
<evidence type="ECO:0000256" key="1">
    <source>
        <dbReference type="SAM" id="MobiDB-lite"/>
    </source>
</evidence>
<feature type="region of interest" description="Disordered" evidence="1">
    <location>
        <begin position="167"/>
        <end position="207"/>
    </location>
</feature>
<evidence type="ECO:0000313" key="4">
    <source>
        <dbReference type="Proteomes" id="UP001239445"/>
    </source>
</evidence>
<feature type="compositionally biased region" description="Low complexity" evidence="1">
    <location>
        <begin position="170"/>
        <end position="203"/>
    </location>
</feature>
<gene>
    <name evidence="3" type="ORF">QBC47DRAFT_410995</name>
</gene>
<evidence type="ECO:0000256" key="2">
    <source>
        <dbReference type="SAM" id="Phobius"/>
    </source>
</evidence>
<sequence length="317" mass="32068">MSSSSQPVEPGAQQGPNPSHTAGSSGSGGQPTGTRYKEFGQGYQFAERMANPPPEFFVTNSTPAEGAATASTGTAAAAAGPAPADANAVGAADPGGDGAGGSDIQLQRISGSKEDLPNQAAAWTPPPRPPWYKRISKFWWTVISVVLGILGVVLAILGAMGSFTGHGSSDDTNSPMSSTTSTTSSSTSSSSSSTTSSARPTSTNLPKQCADESTYVKNTVWAGLSVGYTPAFDHVSAAADCCQICFNSPGCAGWLYNGTTPYTPCTKIMINADGNPNPSRPADDDCPAGHVDVTHFSRGDGDCVGGLGPCSDKAATS</sequence>
<dbReference type="AlphaFoldDB" id="A0AAJ0BLW8"/>
<keyword evidence="2" id="KW-1133">Transmembrane helix</keyword>
<dbReference type="EMBL" id="MU839829">
    <property type="protein sequence ID" value="KAK1758286.1"/>
    <property type="molecule type" value="Genomic_DNA"/>
</dbReference>
<name>A0AAJ0BLW8_9PEZI</name>
<keyword evidence="2" id="KW-0472">Membrane</keyword>